<dbReference type="InterPro" id="IPR054319">
    <property type="entry name" value="PspC-rel_ToastRack"/>
</dbReference>
<dbReference type="Pfam" id="PF04024">
    <property type="entry name" value="PspC"/>
    <property type="match status" value="1"/>
</dbReference>
<keyword evidence="2" id="KW-1003">Cell membrane</keyword>
<dbReference type="Pfam" id="PF22744">
    <property type="entry name" value="Toast-rack_PspC-Cterm"/>
    <property type="match status" value="1"/>
</dbReference>
<dbReference type="InterPro" id="IPR007168">
    <property type="entry name" value="Phageshock_PspC_N"/>
</dbReference>
<dbReference type="RefSeq" id="WP_090245574.1">
    <property type="nucleotide sequence ID" value="NZ_FPAS01000001.1"/>
</dbReference>
<gene>
    <name evidence="11" type="ORF">SAMN05216474_0309</name>
</gene>
<keyword evidence="4 7" id="KW-1133">Transmembrane helix</keyword>
<keyword evidence="3 7" id="KW-0812">Transmembrane</keyword>
<dbReference type="STRING" id="477690.SAMN05216474_0309"/>
<keyword evidence="12" id="KW-1185">Reference proteome</keyword>
<dbReference type="InterPro" id="IPR052027">
    <property type="entry name" value="PspC"/>
</dbReference>
<dbReference type="Proteomes" id="UP000236454">
    <property type="component" value="Unassembled WGS sequence"/>
</dbReference>
<evidence type="ECO:0000259" key="8">
    <source>
        <dbReference type="Pfam" id="PF04024"/>
    </source>
</evidence>
<sequence length="524" mass="59415">MNKTISINLSGIIFYVEEEGYEKLKSYLENIRAQFKNSDEADMVLEDVELRIAEIFTERSSGGPVTCEDVDYVVAVMGEATAYAPDEDEDENEGDKGRRSSTEESSQGRERNQLYRDVENAQIAGVCAGLAHHYQINVDIVRVLFVLFALTTLLTLGIILYLVLVVVIPPATTTSDKLKMKGVPVTVENIKRELNNTGEKVKSTGRKISRHFQGDGKESMHKLVRFILTLVGIALIFMGLSLILSFLTFFVGGFGIVGSNGQGELLSLFDLSGIFFENNLVKTLAWTCVYVAKFSIILLLILTGVRLIWNLKSKSIRYFSIFLFVLFIVTFISSIAIGIKTALQFEASAENKIEVGSLVTDTLEVHYISERPVGTNVLYNPERDEVLRLEQNRISLRFEDMDYRTGEDSITRIYHTLKANGSTSVDAYEHLEHIKHNVFMEGNKLFVDLDYSFPAEDKIRGQEAEIDIYKPKNVVIQTYINKELHSTRTYNGEEDDYEYHRHYGRGVHIREDKQTGKHEVNINF</sequence>
<evidence type="ECO:0000259" key="9">
    <source>
        <dbReference type="Pfam" id="PF22571"/>
    </source>
</evidence>
<evidence type="ECO:0000313" key="11">
    <source>
        <dbReference type="EMBL" id="SFT39374.1"/>
    </source>
</evidence>
<evidence type="ECO:0000256" key="7">
    <source>
        <dbReference type="SAM" id="Phobius"/>
    </source>
</evidence>
<dbReference type="AlphaFoldDB" id="A0A1I6XNM4"/>
<evidence type="ECO:0000256" key="6">
    <source>
        <dbReference type="SAM" id="MobiDB-lite"/>
    </source>
</evidence>
<organism evidence="11 12">
    <name type="scientific">Lishizhenia tianjinensis</name>
    <dbReference type="NCBI Taxonomy" id="477690"/>
    <lineage>
        <taxon>Bacteria</taxon>
        <taxon>Pseudomonadati</taxon>
        <taxon>Bacteroidota</taxon>
        <taxon>Flavobacteriia</taxon>
        <taxon>Flavobacteriales</taxon>
        <taxon>Crocinitomicaceae</taxon>
        <taxon>Lishizhenia</taxon>
    </lineage>
</organism>
<dbReference type="Pfam" id="PF22571">
    <property type="entry name" value="LiaI-LiaF-TM_PspC"/>
    <property type="match status" value="1"/>
</dbReference>
<evidence type="ECO:0000256" key="3">
    <source>
        <dbReference type="ARBA" id="ARBA00022692"/>
    </source>
</evidence>
<protein>
    <submittedName>
        <fullName evidence="11">Phage shock protein C (PspC) family protein</fullName>
    </submittedName>
</protein>
<dbReference type="EMBL" id="FPAS01000001">
    <property type="protein sequence ID" value="SFT39374.1"/>
    <property type="molecule type" value="Genomic_DNA"/>
</dbReference>
<keyword evidence="5 7" id="KW-0472">Membrane</keyword>
<name>A0A1I6XNM4_9FLAO</name>
<evidence type="ECO:0000256" key="5">
    <source>
        <dbReference type="ARBA" id="ARBA00023136"/>
    </source>
</evidence>
<feature type="domain" description="Phage shock protein PspC N-terminal" evidence="8">
    <location>
        <begin position="113"/>
        <end position="170"/>
    </location>
</feature>
<feature type="transmembrane region" description="Helical" evidence="7">
    <location>
        <begin position="226"/>
        <end position="257"/>
    </location>
</feature>
<dbReference type="GO" id="GO:0005886">
    <property type="term" value="C:plasma membrane"/>
    <property type="evidence" value="ECO:0007669"/>
    <property type="project" value="UniProtKB-SubCell"/>
</dbReference>
<evidence type="ECO:0000256" key="2">
    <source>
        <dbReference type="ARBA" id="ARBA00022475"/>
    </source>
</evidence>
<evidence type="ECO:0000259" key="10">
    <source>
        <dbReference type="Pfam" id="PF22744"/>
    </source>
</evidence>
<evidence type="ECO:0000256" key="4">
    <source>
        <dbReference type="ARBA" id="ARBA00022989"/>
    </source>
</evidence>
<evidence type="ECO:0000256" key="1">
    <source>
        <dbReference type="ARBA" id="ARBA00004162"/>
    </source>
</evidence>
<dbReference type="PANTHER" id="PTHR33885">
    <property type="entry name" value="PHAGE SHOCK PROTEIN C"/>
    <property type="match status" value="1"/>
</dbReference>
<feature type="transmembrane region" description="Helical" evidence="7">
    <location>
        <begin position="143"/>
        <end position="171"/>
    </location>
</feature>
<feature type="domain" description="PspC-related ToastRack" evidence="10">
    <location>
        <begin position="402"/>
        <end position="496"/>
    </location>
</feature>
<comment type="subcellular location">
    <subcellularLocation>
        <location evidence="1">Cell membrane</location>
        <topology evidence="1">Single-pass membrane protein</topology>
    </subcellularLocation>
</comment>
<reference evidence="11 12" key="1">
    <citation type="submission" date="2016-10" db="EMBL/GenBank/DDBJ databases">
        <authorList>
            <person name="de Groot N.N."/>
        </authorList>
    </citation>
    <scope>NUCLEOTIDE SEQUENCE [LARGE SCALE GENOMIC DNA]</scope>
    <source>
        <strain evidence="11 12">CGMCC 1.7005</strain>
    </source>
</reference>
<feature type="transmembrane region" description="Helical" evidence="7">
    <location>
        <begin position="284"/>
        <end position="309"/>
    </location>
</feature>
<dbReference type="InterPro" id="IPR054321">
    <property type="entry name" value="PspC-rel_TM"/>
</dbReference>
<dbReference type="OrthoDB" id="5772680at2"/>
<accession>A0A1I6XNM4</accession>
<proteinExistence type="predicted"/>
<feature type="region of interest" description="Disordered" evidence="6">
    <location>
        <begin position="83"/>
        <end position="114"/>
    </location>
</feature>
<evidence type="ECO:0000313" key="12">
    <source>
        <dbReference type="Proteomes" id="UP000236454"/>
    </source>
</evidence>
<feature type="domain" description="PspC-related transmembrane region" evidence="9">
    <location>
        <begin position="206"/>
        <end position="345"/>
    </location>
</feature>
<feature type="compositionally biased region" description="Basic and acidic residues" evidence="6">
    <location>
        <begin position="94"/>
        <end position="114"/>
    </location>
</feature>
<dbReference type="PANTHER" id="PTHR33885:SF3">
    <property type="entry name" value="PHAGE SHOCK PROTEIN C"/>
    <property type="match status" value="1"/>
</dbReference>
<feature type="transmembrane region" description="Helical" evidence="7">
    <location>
        <begin position="321"/>
        <end position="339"/>
    </location>
</feature>